<dbReference type="AlphaFoldDB" id="A0AAW1PNA7"/>
<feature type="compositionally biased region" description="Basic residues" evidence="1">
    <location>
        <begin position="318"/>
        <end position="337"/>
    </location>
</feature>
<organism evidence="3 4">
    <name type="scientific">[Myrmecia] bisecta</name>
    <dbReference type="NCBI Taxonomy" id="41462"/>
    <lineage>
        <taxon>Eukaryota</taxon>
        <taxon>Viridiplantae</taxon>
        <taxon>Chlorophyta</taxon>
        <taxon>core chlorophytes</taxon>
        <taxon>Trebouxiophyceae</taxon>
        <taxon>Trebouxiales</taxon>
        <taxon>Trebouxiaceae</taxon>
        <taxon>Myrmecia</taxon>
    </lineage>
</organism>
<dbReference type="InterPro" id="IPR045107">
    <property type="entry name" value="SAC3/GANP/THP3"/>
</dbReference>
<dbReference type="Pfam" id="PF03399">
    <property type="entry name" value="SAC3_GANP"/>
    <property type="match status" value="1"/>
</dbReference>
<feature type="compositionally biased region" description="Basic and acidic residues" evidence="1">
    <location>
        <begin position="304"/>
        <end position="317"/>
    </location>
</feature>
<feature type="domain" description="SAC3/GANP/THP3 conserved" evidence="2">
    <location>
        <begin position="445"/>
        <end position="588"/>
    </location>
</feature>
<gene>
    <name evidence="3" type="ORF">WJX72_004591</name>
</gene>
<dbReference type="GO" id="GO:0005634">
    <property type="term" value="C:nucleus"/>
    <property type="evidence" value="ECO:0007669"/>
    <property type="project" value="TreeGrafter"/>
</dbReference>
<feature type="compositionally biased region" description="Low complexity" evidence="1">
    <location>
        <begin position="355"/>
        <end position="367"/>
    </location>
</feature>
<protein>
    <recommendedName>
        <fullName evidence="2">SAC3/GANP/THP3 conserved domain-containing protein</fullName>
    </recommendedName>
</protein>
<evidence type="ECO:0000259" key="2">
    <source>
        <dbReference type="Pfam" id="PF03399"/>
    </source>
</evidence>
<comment type="caution">
    <text evidence="3">The sequence shown here is derived from an EMBL/GenBank/DDBJ whole genome shotgun (WGS) entry which is preliminary data.</text>
</comment>
<dbReference type="Gene3D" id="1.25.40.990">
    <property type="match status" value="1"/>
</dbReference>
<feature type="region of interest" description="Disordered" evidence="1">
    <location>
        <begin position="1"/>
        <end position="116"/>
    </location>
</feature>
<evidence type="ECO:0000313" key="4">
    <source>
        <dbReference type="Proteomes" id="UP001489004"/>
    </source>
</evidence>
<dbReference type="InterPro" id="IPR005062">
    <property type="entry name" value="SAC3/GANP/THP3_conserved"/>
</dbReference>
<sequence>MAQPQTQAPGYPGQWPQQQPAWGQQPWGYGQQTYQPHQQTYQPHYDYSQAQAQSAYASYPAAAVAETSVPPLPSEPTPQADPAPGDEPPPAPPAFPPTEPGAGAQQAGPVTLQAPQEDHSAAWAAYYAQQAAYGSAAYAQPGYQQPQPQQSNAANVASAQTQRYNAVPPPQVPVTGKNMTFSIKPQMSNKIKEAAARVAANFTAAASPAYVKVAEKPVAPPAAGQQSWPQSMRDYVMRAFKICKTADERTRLQARLKIIIEDATAKGEIWTRDWDTMPLPIADALKPLPPSPGSALYGSAGRGKRWDSYSRGSSDRRRYSRSRSRSRSPDTRRRRTRSPSPSSYKSRTSKRSRYMYRSSPSSSDSDTVPGPAMDQFERQRRARRDRRFGDGHAQGAAGGQPGAQSGRRQRVDLESDSEALEEVDWDTLIIKGTCQDLEKSYFRLTSAPDPSTVRPEPVLRKALQQLVLKLRGGKENYFYALDQFKGLRQDCTVQHLRNDLTVQVYEAHARAALEYGDVAEYNQCQTQLNMLYADGVSGCKEEFLAYRILYQTVHAKHGESASLLSTLRLVTDEVAQHPAVQHALQARQGSQPAAAAEVAPMGEAGIALPGSSQPVFMGKVAMQEDLAAGAQACLDWLVAHGAVVSLPTGGKAHEAVLDCKATSTPGTLSIPVAPQVAHGDANLSLDDFLSQALQQS</sequence>
<dbReference type="Proteomes" id="UP001489004">
    <property type="component" value="Unassembled WGS sequence"/>
</dbReference>
<keyword evidence="4" id="KW-1185">Reference proteome</keyword>
<name>A0AAW1PNA7_9CHLO</name>
<dbReference type="PANTHER" id="PTHR12436:SF4">
    <property type="entry name" value="LEUKOCYTE RECEPTOR CLUSTER MEMBER 8"/>
    <property type="match status" value="1"/>
</dbReference>
<evidence type="ECO:0000313" key="3">
    <source>
        <dbReference type="EMBL" id="KAK9810088.1"/>
    </source>
</evidence>
<feature type="compositionally biased region" description="Low complexity" evidence="1">
    <location>
        <begin position="7"/>
        <end position="65"/>
    </location>
</feature>
<proteinExistence type="predicted"/>
<dbReference type="EMBL" id="JALJOR010000010">
    <property type="protein sequence ID" value="KAK9810088.1"/>
    <property type="molecule type" value="Genomic_DNA"/>
</dbReference>
<evidence type="ECO:0000256" key="1">
    <source>
        <dbReference type="SAM" id="MobiDB-lite"/>
    </source>
</evidence>
<feature type="compositionally biased region" description="Pro residues" evidence="1">
    <location>
        <begin position="70"/>
        <end position="99"/>
    </location>
</feature>
<feature type="region of interest" description="Disordered" evidence="1">
    <location>
        <begin position="285"/>
        <end position="415"/>
    </location>
</feature>
<dbReference type="PANTHER" id="PTHR12436">
    <property type="entry name" value="80 KDA MCM3-ASSOCIATED PROTEIN"/>
    <property type="match status" value="1"/>
</dbReference>
<accession>A0AAW1PNA7</accession>
<reference evidence="3 4" key="1">
    <citation type="journal article" date="2024" name="Nat. Commun.">
        <title>Phylogenomics reveals the evolutionary origins of lichenization in chlorophyte algae.</title>
        <authorList>
            <person name="Puginier C."/>
            <person name="Libourel C."/>
            <person name="Otte J."/>
            <person name="Skaloud P."/>
            <person name="Haon M."/>
            <person name="Grisel S."/>
            <person name="Petersen M."/>
            <person name="Berrin J.G."/>
            <person name="Delaux P.M."/>
            <person name="Dal Grande F."/>
            <person name="Keller J."/>
        </authorList>
    </citation>
    <scope>NUCLEOTIDE SEQUENCE [LARGE SCALE GENOMIC DNA]</scope>
    <source>
        <strain evidence="3 4">SAG 2043</strain>
    </source>
</reference>